<dbReference type="InterPro" id="IPR018265">
    <property type="entry name" value="Ribosomal_bL35_CS"/>
</dbReference>
<dbReference type="STRING" id="49451.A0A1J6KA68"/>
<evidence type="ECO:0000256" key="3">
    <source>
        <dbReference type="ARBA" id="ARBA00023274"/>
    </source>
</evidence>
<comment type="caution">
    <text evidence="5">The sequence shown here is derived from an EMBL/GenBank/DDBJ whole genome shotgun (WGS) entry which is preliminary data.</text>
</comment>
<evidence type="ECO:0000256" key="4">
    <source>
        <dbReference type="RuleBase" id="RU000568"/>
    </source>
</evidence>
<dbReference type="GO" id="GO:0006412">
    <property type="term" value="P:translation"/>
    <property type="evidence" value="ECO:0007669"/>
    <property type="project" value="InterPro"/>
</dbReference>
<dbReference type="InterPro" id="IPR021137">
    <property type="entry name" value="Ribosomal_bL35-like"/>
</dbReference>
<evidence type="ECO:0000313" key="6">
    <source>
        <dbReference type="Proteomes" id="UP000187609"/>
    </source>
</evidence>
<proteinExistence type="inferred from homology"/>
<keyword evidence="2 4" id="KW-0689">Ribosomal protein</keyword>
<keyword evidence="6" id="KW-1185">Reference proteome</keyword>
<dbReference type="InterPro" id="IPR037229">
    <property type="entry name" value="Ribosomal_bL35_sf"/>
</dbReference>
<sequence>MLLTMASSSSTSLFSTFLTLSPQKTTGFTCRTSVKIPSITKKTSLNLSSSHNISTFAPIVFNKVSFAATPTNGNPQPLTVVCAKGYKMKTHKASAKRFKVSGTGKILRRRAGKQHLLRKKNAKRRNRLSKTVQVDRSDYNNVIGALPYLKVNRAN</sequence>
<dbReference type="SUPFAM" id="SSF143034">
    <property type="entry name" value="L35p-like"/>
    <property type="match status" value="1"/>
</dbReference>
<dbReference type="PRINTS" id="PR00064">
    <property type="entry name" value="RIBOSOMALL35"/>
</dbReference>
<dbReference type="AlphaFoldDB" id="A0A1J6KA68"/>
<dbReference type="SMR" id="A0A1J6KA68"/>
<name>A0A1J6KA68_NICAT</name>
<dbReference type="PANTHER" id="PTHR33343">
    <property type="entry name" value="54S RIBOSOMAL PROTEIN BL35M"/>
    <property type="match status" value="1"/>
</dbReference>
<keyword evidence="3 4" id="KW-0687">Ribonucleoprotein</keyword>
<reference evidence="5" key="1">
    <citation type="submission" date="2016-11" db="EMBL/GenBank/DDBJ databases">
        <title>The genome of Nicotiana attenuata.</title>
        <authorList>
            <person name="Xu S."/>
            <person name="Brockmoeller T."/>
            <person name="Gaquerel E."/>
            <person name="Navarro A."/>
            <person name="Kuhl H."/>
            <person name="Gase K."/>
            <person name="Ling Z."/>
            <person name="Zhou W."/>
            <person name="Kreitzer C."/>
            <person name="Stanke M."/>
            <person name="Tang H."/>
            <person name="Lyons E."/>
            <person name="Pandey P."/>
            <person name="Pandey S.P."/>
            <person name="Timmermann B."/>
            <person name="Baldwin I.T."/>
        </authorList>
    </citation>
    <scope>NUCLEOTIDE SEQUENCE [LARGE SCALE GENOMIC DNA]</scope>
    <source>
        <strain evidence="5">UT</strain>
    </source>
</reference>
<dbReference type="InterPro" id="IPR001706">
    <property type="entry name" value="Ribosomal_bL35"/>
</dbReference>
<gene>
    <name evidence="5" type="primary">RPL35</name>
    <name evidence="5" type="ORF">A4A49_25709</name>
</gene>
<accession>A0A1J6KA68</accession>
<protein>
    <recommendedName>
        <fullName evidence="4">50S ribosomal protein L35</fullName>
    </recommendedName>
</protein>
<organism evidence="5 6">
    <name type="scientific">Nicotiana attenuata</name>
    <name type="common">Coyote tobacco</name>
    <dbReference type="NCBI Taxonomy" id="49451"/>
    <lineage>
        <taxon>Eukaryota</taxon>
        <taxon>Viridiplantae</taxon>
        <taxon>Streptophyta</taxon>
        <taxon>Embryophyta</taxon>
        <taxon>Tracheophyta</taxon>
        <taxon>Spermatophyta</taxon>
        <taxon>Magnoliopsida</taxon>
        <taxon>eudicotyledons</taxon>
        <taxon>Gunneridae</taxon>
        <taxon>Pentapetalae</taxon>
        <taxon>asterids</taxon>
        <taxon>lamiids</taxon>
        <taxon>Solanales</taxon>
        <taxon>Solanaceae</taxon>
        <taxon>Nicotianoideae</taxon>
        <taxon>Nicotianeae</taxon>
        <taxon>Nicotiana</taxon>
    </lineage>
</organism>
<evidence type="ECO:0000256" key="2">
    <source>
        <dbReference type="ARBA" id="ARBA00022980"/>
    </source>
</evidence>
<dbReference type="Proteomes" id="UP000187609">
    <property type="component" value="Unassembled WGS sequence"/>
</dbReference>
<dbReference type="PANTHER" id="PTHR33343:SF1">
    <property type="entry name" value="LARGE RIBOSOMAL SUBUNIT PROTEIN BL35M"/>
    <property type="match status" value="1"/>
</dbReference>
<evidence type="ECO:0000256" key="1">
    <source>
        <dbReference type="ARBA" id="ARBA00006598"/>
    </source>
</evidence>
<dbReference type="OrthoDB" id="162638at2759"/>
<dbReference type="FunFam" id="4.10.410.60:FF:000001">
    <property type="entry name" value="50S ribosomal protein L35"/>
    <property type="match status" value="1"/>
</dbReference>
<dbReference type="GO" id="GO:0015934">
    <property type="term" value="C:large ribosomal subunit"/>
    <property type="evidence" value="ECO:0007669"/>
    <property type="project" value="TreeGrafter"/>
</dbReference>
<dbReference type="KEGG" id="nau:109215519"/>
<dbReference type="OMA" id="YDNVIGC"/>
<dbReference type="PROSITE" id="PS00936">
    <property type="entry name" value="RIBOSOMAL_L35"/>
    <property type="match status" value="1"/>
</dbReference>
<dbReference type="Pfam" id="PF01632">
    <property type="entry name" value="Ribosomal_L35p"/>
    <property type="match status" value="1"/>
</dbReference>
<dbReference type="Gramene" id="OIT26270">
    <property type="protein sequence ID" value="OIT26270"/>
    <property type="gene ID" value="A4A49_25709"/>
</dbReference>
<dbReference type="Gene3D" id="4.10.410.60">
    <property type="match status" value="1"/>
</dbReference>
<evidence type="ECO:0000313" key="5">
    <source>
        <dbReference type="EMBL" id="OIT26270.1"/>
    </source>
</evidence>
<dbReference type="HAMAP" id="MF_00514">
    <property type="entry name" value="Ribosomal_bL35"/>
    <property type="match status" value="1"/>
</dbReference>
<comment type="similarity">
    <text evidence="1 4">Belongs to the bacterial ribosomal protein bL35 family.</text>
</comment>
<dbReference type="EMBL" id="MJEQ01002896">
    <property type="protein sequence ID" value="OIT26270.1"/>
    <property type="molecule type" value="Genomic_DNA"/>
</dbReference>
<dbReference type="NCBIfam" id="TIGR00001">
    <property type="entry name" value="rpmI_bact"/>
    <property type="match status" value="1"/>
</dbReference>
<dbReference type="GO" id="GO:0003735">
    <property type="term" value="F:structural constituent of ribosome"/>
    <property type="evidence" value="ECO:0007669"/>
    <property type="project" value="InterPro"/>
</dbReference>
<dbReference type="GeneID" id="109215519"/>